<organism evidence="2 3">
    <name type="scientific">Crossiella equi</name>
    <dbReference type="NCBI Taxonomy" id="130796"/>
    <lineage>
        <taxon>Bacteria</taxon>
        <taxon>Bacillati</taxon>
        <taxon>Actinomycetota</taxon>
        <taxon>Actinomycetes</taxon>
        <taxon>Pseudonocardiales</taxon>
        <taxon>Pseudonocardiaceae</taxon>
        <taxon>Crossiella</taxon>
    </lineage>
</organism>
<feature type="chain" id="PRO_5047368943" description="DUF3558 domain-containing protein" evidence="1">
    <location>
        <begin position="29"/>
        <end position="309"/>
    </location>
</feature>
<name>A0ABS5AJS2_9PSEU</name>
<keyword evidence="1" id="KW-0732">Signal</keyword>
<evidence type="ECO:0000313" key="3">
    <source>
        <dbReference type="Proteomes" id="UP001519363"/>
    </source>
</evidence>
<comment type="caution">
    <text evidence="2">The sequence shown here is derived from an EMBL/GenBank/DDBJ whole genome shotgun (WGS) entry which is preliminary data.</text>
</comment>
<evidence type="ECO:0008006" key="4">
    <source>
        <dbReference type="Google" id="ProtNLM"/>
    </source>
</evidence>
<proteinExistence type="predicted"/>
<dbReference type="Proteomes" id="UP001519363">
    <property type="component" value="Unassembled WGS sequence"/>
</dbReference>
<reference evidence="2 3" key="1">
    <citation type="submission" date="2021-03" db="EMBL/GenBank/DDBJ databases">
        <title>Sequencing the genomes of 1000 actinobacteria strains.</title>
        <authorList>
            <person name="Klenk H.-P."/>
        </authorList>
    </citation>
    <scope>NUCLEOTIDE SEQUENCE [LARGE SCALE GENOMIC DNA]</scope>
    <source>
        <strain evidence="2 3">DSM 44580</strain>
    </source>
</reference>
<accession>A0ABS5AJS2</accession>
<dbReference type="PROSITE" id="PS51257">
    <property type="entry name" value="PROKAR_LIPOPROTEIN"/>
    <property type="match status" value="1"/>
</dbReference>
<evidence type="ECO:0000313" key="2">
    <source>
        <dbReference type="EMBL" id="MBP2476816.1"/>
    </source>
</evidence>
<protein>
    <recommendedName>
        <fullName evidence="4">DUF3558 domain-containing protein</fullName>
    </recommendedName>
</protein>
<evidence type="ECO:0000256" key="1">
    <source>
        <dbReference type="SAM" id="SignalP"/>
    </source>
</evidence>
<dbReference type="RefSeq" id="WP_143342692.1">
    <property type="nucleotide sequence ID" value="NZ_JAGIOO010000001.1"/>
</dbReference>
<keyword evidence="3" id="KW-1185">Reference proteome</keyword>
<gene>
    <name evidence="2" type="ORF">JOF53_005688</name>
</gene>
<feature type="signal peptide" evidence="1">
    <location>
        <begin position="1"/>
        <end position="28"/>
    </location>
</feature>
<dbReference type="EMBL" id="JAGIOO010000001">
    <property type="protein sequence ID" value="MBP2476816.1"/>
    <property type="molecule type" value="Genomic_DNA"/>
</dbReference>
<sequence>MAARRALACVVLVTALVGCGTPSPGPGAATPAPDWPRLDPCSLLAPGALDRFGTAAPASAPNFDDCRVDLRNGVGELAVTLGSGGRLAQEHETEALGFELVDRGGYRVGRPRAVADSCGTAVVLPDLRYVTVDVSGEDAQLCAVTETAAESVRSVLRAGATRTRPYPANSLAGLDPCPLVPPELPARVPGIEARAPSGDGNRHVCLWGGRHADSPAVQVSFTVVDPESPPPTTIPVTAERIAGRDSLVRAQPASGGRLPSCRVDSRHIPFGAGTLENARVLIYSASPAEGSCPLAREVAAAVWARLPAP</sequence>